<dbReference type="STRING" id="78410.A0A0P7AUF5"/>
<gene>
    <name evidence="3" type="ORF">AK830_g8386</name>
</gene>
<evidence type="ECO:0000256" key="2">
    <source>
        <dbReference type="SAM" id="MobiDB-lite"/>
    </source>
</evidence>
<feature type="coiled-coil region" evidence="1">
    <location>
        <begin position="174"/>
        <end position="229"/>
    </location>
</feature>
<sequence length="427" mass="48325">MTVATPHLSYRWTHWLALAFEKAGGSLPCPVSSQGAHLVHPPPTPALRDAPIDPTFAQTLTDRLNKLVRRQEIRVNMYGATFAEEWPISRTPMQEAREAKARVQQFHEQQLRLDSDSPSESEEDVPNVRPQLPSPVGTEDGEERVSVQPTAQFVRSDDDFFLDKHTLEEIEGLVNKAKANKSETDKTADKLRHQAQKAEAETQNDLHQAAQAHNDHKEAEERVKKANAEAIGNTRKHMKGDLRRLRRAYTFWRNQARAQRRAGQARPDLERRAKEAAREYHDAIRSQKKAHWDDFLAADVNIWKAAKYLEPTKDTMGDKLPPLKRGDGYMTKYKAEQAEELLGTFFPPLPARIEDKGVFDFAFDMNLNRTQRVAGNTKVRIDYSGVGGYWNAADAVLQGLVNNHLLKISSMTEELLINSVVGVLLLS</sequence>
<dbReference type="Proteomes" id="UP000050424">
    <property type="component" value="Unassembled WGS sequence"/>
</dbReference>
<evidence type="ECO:0000313" key="4">
    <source>
        <dbReference type="Proteomes" id="UP000050424"/>
    </source>
</evidence>
<evidence type="ECO:0000256" key="1">
    <source>
        <dbReference type="SAM" id="Coils"/>
    </source>
</evidence>
<comment type="caution">
    <text evidence="3">The sequence shown here is derived from an EMBL/GenBank/DDBJ whole genome shotgun (WGS) entry which is preliminary data.</text>
</comment>
<keyword evidence="4" id="KW-1185">Reference proteome</keyword>
<dbReference type="OrthoDB" id="5020929at2759"/>
<organism evidence="3 4">
    <name type="scientific">Neonectria ditissima</name>
    <dbReference type="NCBI Taxonomy" id="78410"/>
    <lineage>
        <taxon>Eukaryota</taxon>
        <taxon>Fungi</taxon>
        <taxon>Dikarya</taxon>
        <taxon>Ascomycota</taxon>
        <taxon>Pezizomycotina</taxon>
        <taxon>Sordariomycetes</taxon>
        <taxon>Hypocreomycetidae</taxon>
        <taxon>Hypocreales</taxon>
        <taxon>Nectriaceae</taxon>
        <taxon>Neonectria</taxon>
    </lineage>
</organism>
<protein>
    <submittedName>
        <fullName evidence="3">Uncharacterized protein</fullName>
    </submittedName>
</protein>
<feature type="region of interest" description="Disordered" evidence="2">
    <location>
        <begin position="95"/>
        <end position="145"/>
    </location>
</feature>
<dbReference type="AlphaFoldDB" id="A0A0P7AUF5"/>
<keyword evidence="1" id="KW-0175">Coiled coil</keyword>
<accession>A0A0P7AUF5</accession>
<name>A0A0P7AUF5_9HYPO</name>
<proteinExistence type="predicted"/>
<dbReference type="EMBL" id="LKCW01000142">
    <property type="protein sequence ID" value="KPM38149.1"/>
    <property type="molecule type" value="Genomic_DNA"/>
</dbReference>
<reference evidence="3 4" key="1">
    <citation type="submission" date="2015-09" db="EMBL/GenBank/DDBJ databases">
        <title>Draft genome of a European isolate of the apple canker pathogen Neonectria ditissima.</title>
        <authorList>
            <person name="Gomez-Cortecero A."/>
            <person name="Harrison R.J."/>
            <person name="Armitage A.D."/>
        </authorList>
    </citation>
    <scope>NUCLEOTIDE SEQUENCE [LARGE SCALE GENOMIC DNA]</scope>
    <source>
        <strain evidence="3 4">R09/05</strain>
    </source>
</reference>
<evidence type="ECO:0000313" key="3">
    <source>
        <dbReference type="EMBL" id="KPM38149.1"/>
    </source>
</evidence>